<evidence type="ECO:0000313" key="2">
    <source>
        <dbReference type="EMBL" id="CAI6297028.1"/>
    </source>
</evidence>
<evidence type="ECO:0000256" key="1">
    <source>
        <dbReference type="SAM" id="MobiDB-lite"/>
    </source>
</evidence>
<name>A0A9W4XR46_9PLEO</name>
<feature type="compositionally biased region" description="Polar residues" evidence="1">
    <location>
        <begin position="1"/>
        <end position="10"/>
    </location>
</feature>
<accession>A0A9W4XR46</accession>
<dbReference type="Proteomes" id="UP001152607">
    <property type="component" value="Unassembled WGS sequence"/>
</dbReference>
<protein>
    <submittedName>
        <fullName evidence="2">Uncharacterized protein</fullName>
    </submittedName>
</protein>
<comment type="caution">
    <text evidence="2">The sequence shown here is derived from an EMBL/GenBank/DDBJ whole genome shotgun (WGS) entry which is preliminary data.</text>
</comment>
<keyword evidence="3" id="KW-1185">Reference proteome</keyword>
<dbReference type="EMBL" id="CAOQHR010000002">
    <property type="protein sequence ID" value="CAI6297028.1"/>
    <property type="molecule type" value="Genomic_DNA"/>
</dbReference>
<gene>
    <name evidence="2" type="ORF">PDIGIT_LOCUS2689</name>
</gene>
<dbReference type="AlphaFoldDB" id="A0A9W4XR46"/>
<proteinExistence type="predicted"/>
<evidence type="ECO:0000313" key="3">
    <source>
        <dbReference type="Proteomes" id="UP001152607"/>
    </source>
</evidence>
<sequence length="85" mass="9135">MQPSCRTSQFATHASPTHHHPAPSASDKSLSLSGAFLGRIQAPYTNQESDRSKIRGRASPGASALVWRNSSRRPHTQTTPSVVPS</sequence>
<feature type="compositionally biased region" description="Polar residues" evidence="1">
    <location>
        <begin position="76"/>
        <end position="85"/>
    </location>
</feature>
<feature type="region of interest" description="Disordered" evidence="1">
    <location>
        <begin position="1"/>
        <end position="85"/>
    </location>
</feature>
<organism evidence="2 3">
    <name type="scientific">Periconia digitata</name>
    <dbReference type="NCBI Taxonomy" id="1303443"/>
    <lineage>
        <taxon>Eukaryota</taxon>
        <taxon>Fungi</taxon>
        <taxon>Dikarya</taxon>
        <taxon>Ascomycota</taxon>
        <taxon>Pezizomycotina</taxon>
        <taxon>Dothideomycetes</taxon>
        <taxon>Pleosporomycetidae</taxon>
        <taxon>Pleosporales</taxon>
        <taxon>Massarineae</taxon>
        <taxon>Periconiaceae</taxon>
        <taxon>Periconia</taxon>
    </lineage>
</organism>
<reference evidence="2" key="1">
    <citation type="submission" date="2023-01" db="EMBL/GenBank/DDBJ databases">
        <authorList>
            <person name="Van Ghelder C."/>
            <person name="Rancurel C."/>
        </authorList>
    </citation>
    <scope>NUCLEOTIDE SEQUENCE</scope>
    <source>
        <strain evidence="2">CNCM I-4278</strain>
    </source>
</reference>